<dbReference type="PROSITE" id="PS50931">
    <property type="entry name" value="HTH_LYSR"/>
    <property type="match status" value="1"/>
</dbReference>
<dbReference type="RefSeq" id="WP_354459639.1">
    <property type="nucleotide sequence ID" value="NZ_JBEWSZ010000001.1"/>
</dbReference>
<dbReference type="EMBL" id="JBEWSZ010000001">
    <property type="protein sequence ID" value="MET2827626.1"/>
    <property type="molecule type" value="Genomic_DNA"/>
</dbReference>
<reference evidence="6 7" key="1">
    <citation type="submission" date="2024-06" db="EMBL/GenBank/DDBJ databases">
        <authorList>
            <person name="Kim D.-U."/>
        </authorList>
    </citation>
    <scope>NUCLEOTIDE SEQUENCE [LARGE SCALE GENOMIC DNA]</scope>
    <source>
        <strain evidence="6 7">KACC15460</strain>
    </source>
</reference>
<gene>
    <name evidence="6" type="ORF">ABVQ20_11635</name>
</gene>
<keyword evidence="3" id="KW-0238">DNA-binding</keyword>
<dbReference type="InterPro" id="IPR000847">
    <property type="entry name" value="LysR_HTH_N"/>
</dbReference>
<dbReference type="SUPFAM" id="SSF53850">
    <property type="entry name" value="Periplasmic binding protein-like II"/>
    <property type="match status" value="1"/>
</dbReference>
<accession>A0ABV2DC73</accession>
<dbReference type="Proteomes" id="UP001548832">
    <property type="component" value="Unassembled WGS sequence"/>
</dbReference>
<evidence type="ECO:0000256" key="1">
    <source>
        <dbReference type="ARBA" id="ARBA00009437"/>
    </source>
</evidence>
<dbReference type="Pfam" id="PF00126">
    <property type="entry name" value="HTH_1"/>
    <property type="match status" value="1"/>
</dbReference>
<dbReference type="InterPro" id="IPR036388">
    <property type="entry name" value="WH-like_DNA-bd_sf"/>
</dbReference>
<keyword evidence="7" id="KW-1185">Reference proteome</keyword>
<dbReference type="Gene3D" id="3.40.190.10">
    <property type="entry name" value="Periplasmic binding protein-like II"/>
    <property type="match status" value="2"/>
</dbReference>
<name>A0ABV2DC73_9HYPH</name>
<dbReference type="PANTHER" id="PTHR30346:SF17">
    <property type="entry name" value="LYSR FAMILY TRANSCRIPTIONAL REGULATOR"/>
    <property type="match status" value="1"/>
</dbReference>
<feature type="domain" description="HTH lysR-type" evidence="5">
    <location>
        <begin position="2"/>
        <end position="59"/>
    </location>
</feature>
<evidence type="ECO:0000256" key="2">
    <source>
        <dbReference type="ARBA" id="ARBA00023015"/>
    </source>
</evidence>
<dbReference type="InterPro" id="IPR036390">
    <property type="entry name" value="WH_DNA-bd_sf"/>
</dbReference>
<protein>
    <submittedName>
        <fullName evidence="6">LysR substrate-binding domain-containing protein</fullName>
    </submittedName>
</protein>
<evidence type="ECO:0000313" key="6">
    <source>
        <dbReference type="EMBL" id="MET2827626.1"/>
    </source>
</evidence>
<dbReference type="Pfam" id="PF03466">
    <property type="entry name" value="LysR_substrate"/>
    <property type="match status" value="1"/>
</dbReference>
<comment type="similarity">
    <text evidence="1">Belongs to the LysR transcriptional regulatory family.</text>
</comment>
<dbReference type="Gene3D" id="1.10.10.10">
    <property type="entry name" value="Winged helix-like DNA-binding domain superfamily/Winged helix DNA-binding domain"/>
    <property type="match status" value="1"/>
</dbReference>
<keyword evidence="4" id="KW-0804">Transcription</keyword>
<evidence type="ECO:0000256" key="3">
    <source>
        <dbReference type="ARBA" id="ARBA00023125"/>
    </source>
</evidence>
<proteinExistence type="inferred from homology"/>
<dbReference type="CDD" id="cd08414">
    <property type="entry name" value="PBP2_LTTR_aromatics_like"/>
    <property type="match status" value="1"/>
</dbReference>
<dbReference type="PRINTS" id="PR00039">
    <property type="entry name" value="HTHLYSR"/>
</dbReference>
<dbReference type="SUPFAM" id="SSF46785">
    <property type="entry name" value="Winged helix' DNA-binding domain"/>
    <property type="match status" value="1"/>
</dbReference>
<dbReference type="PANTHER" id="PTHR30346">
    <property type="entry name" value="TRANSCRIPTIONAL DUAL REGULATOR HCAR-RELATED"/>
    <property type="match status" value="1"/>
</dbReference>
<dbReference type="InterPro" id="IPR005119">
    <property type="entry name" value="LysR_subst-bd"/>
</dbReference>
<evidence type="ECO:0000256" key="4">
    <source>
        <dbReference type="ARBA" id="ARBA00023163"/>
    </source>
</evidence>
<sequence>MFDLRQIRYFVAVAETGNVGRAAELLHISQSPLSRQIIQLEEQLGVPLFERARQRVHLNAEGRAFLTQARTLLANARQLEELGRNLASGAVGRLAIGYVEGAVHAGLVAGMLRQFRRDRPDFHLRLMNQRSAAQVEGLRQRALDLGLVYSPPAFDDPDIDCTLIRREPLVLAMPEGDLLADVSDIQPHHLDGRTWITVVRQPDDTNRGQFLAACAKAGFLPDISYETADPLTSLGLVSAGLGLATVQASLRSVAPPRIELRELPWFERTVSIHLAWRRHDRREVISALRKAAQEEGSRQ</sequence>
<organism evidence="6 7">
    <name type="scientific">Mesorhizobium shangrilense</name>
    <dbReference type="NCBI Taxonomy" id="460060"/>
    <lineage>
        <taxon>Bacteria</taxon>
        <taxon>Pseudomonadati</taxon>
        <taxon>Pseudomonadota</taxon>
        <taxon>Alphaproteobacteria</taxon>
        <taxon>Hyphomicrobiales</taxon>
        <taxon>Phyllobacteriaceae</taxon>
        <taxon>Mesorhizobium</taxon>
    </lineage>
</organism>
<evidence type="ECO:0000313" key="7">
    <source>
        <dbReference type="Proteomes" id="UP001548832"/>
    </source>
</evidence>
<comment type="caution">
    <text evidence="6">The sequence shown here is derived from an EMBL/GenBank/DDBJ whole genome shotgun (WGS) entry which is preliminary data.</text>
</comment>
<evidence type="ECO:0000259" key="5">
    <source>
        <dbReference type="PROSITE" id="PS50931"/>
    </source>
</evidence>
<keyword evidence="2" id="KW-0805">Transcription regulation</keyword>